<gene>
    <name evidence="2" type="ORF">SCUCBS95973_007831</name>
</gene>
<sequence>MADTGLGGATAQGRQADEPGRSRRRTSKRRARSPPGGGGSPSPSKRQSPGRRTVPDRWCLRQDTQGIRKTPFVIEYKAAHKLTPEMLRLALDGQTSDNTMFVNAIRYFSRKKAVSDAHNASASNTNDSTLPAGEMARHRAAQVLTQAYHYMIEYGLAYSYVASGEGLVFCTWTTTTIRRCCITTCQYRRRFCGFRWTSRTNNPVDAATEAQYEERLAITPIVQVLTLVLLALEKEPLSAGTKDRLLERLSRWPAQPENRSEGGGGAAGGGGTLQGPSLPPPPPSLRSSPASRDPTAHDNPADTAEIKAVPPRKAYCTQQCLRGLQQCGPLDPACPNVAAHRMLASATAAAPIHHVWTPATLQRQLQRQLAAHLDDSCRALDSVGKFGAVGALFHITVVPGGYTLVAEGLQAADAARVGAAEEAAYRQLDLVRPFRLGSGVAVTHMLLMSYAGEPLPVEECSDDERLWQLEQRLLAHGVEHEDLRWANVLWCREVDGPMVDSERSWVRGGRDKTQVEFPEPRLAEVKSSESMQVRQILGTKRLNEADVPWQDDAVRIAKRPYTAKSAAV</sequence>
<feature type="compositionally biased region" description="Low complexity" evidence="1">
    <location>
        <begin position="41"/>
        <end position="52"/>
    </location>
</feature>
<comment type="caution">
    <text evidence="2">The sequence shown here is derived from an EMBL/GenBank/DDBJ whole genome shotgun (WGS) entry which is preliminary data.</text>
</comment>
<name>A0ABP0CJE0_9PEZI</name>
<feature type="region of interest" description="Disordered" evidence="1">
    <location>
        <begin position="252"/>
        <end position="306"/>
    </location>
</feature>
<evidence type="ECO:0000313" key="3">
    <source>
        <dbReference type="Proteomes" id="UP001642405"/>
    </source>
</evidence>
<evidence type="ECO:0000256" key="1">
    <source>
        <dbReference type="SAM" id="MobiDB-lite"/>
    </source>
</evidence>
<keyword evidence="3" id="KW-1185">Reference proteome</keyword>
<dbReference type="Proteomes" id="UP001642405">
    <property type="component" value="Unassembled WGS sequence"/>
</dbReference>
<feature type="compositionally biased region" description="Gly residues" evidence="1">
    <location>
        <begin position="261"/>
        <end position="273"/>
    </location>
</feature>
<accession>A0ABP0CJE0</accession>
<feature type="region of interest" description="Disordered" evidence="1">
    <location>
        <begin position="1"/>
        <end position="62"/>
    </location>
</feature>
<proteinExistence type="predicted"/>
<dbReference type="EMBL" id="CAWUHB010000057">
    <property type="protein sequence ID" value="CAK7231201.1"/>
    <property type="molecule type" value="Genomic_DNA"/>
</dbReference>
<feature type="compositionally biased region" description="Basic residues" evidence="1">
    <location>
        <begin position="22"/>
        <end position="32"/>
    </location>
</feature>
<organism evidence="2 3">
    <name type="scientific">Sporothrix curviconia</name>
    <dbReference type="NCBI Taxonomy" id="1260050"/>
    <lineage>
        <taxon>Eukaryota</taxon>
        <taxon>Fungi</taxon>
        <taxon>Dikarya</taxon>
        <taxon>Ascomycota</taxon>
        <taxon>Pezizomycotina</taxon>
        <taxon>Sordariomycetes</taxon>
        <taxon>Sordariomycetidae</taxon>
        <taxon>Ophiostomatales</taxon>
        <taxon>Ophiostomataceae</taxon>
        <taxon>Sporothrix</taxon>
    </lineage>
</organism>
<feature type="compositionally biased region" description="Gly residues" evidence="1">
    <location>
        <begin position="1"/>
        <end position="10"/>
    </location>
</feature>
<reference evidence="2 3" key="1">
    <citation type="submission" date="2024-01" db="EMBL/GenBank/DDBJ databases">
        <authorList>
            <person name="Allen C."/>
            <person name="Tagirdzhanova G."/>
        </authorList>
    </citation>
    <scope>NUCLEOTIDE SEQUENCE [LARGE SCALE GENOMIC DNA]</scope>
</reference>
<evidence type="ECO:0000313" key="2">
    <source>
        <dbReference type="EMBL" id="CAK7231201.1"/>
    </source>
</evidence>
<protein>
    <submittedName>
        <fullName evidence="2">Uncharacterized protein</fullName>
    </submittedName>
</protein>